<evidence type="ECO:0000313" key="2">
    <source>
        <dbReference type="EMBL" id="NEK53611.1"/>
    </source>
</evidence>
<dbReference type="SUPFAM" id="SSF88723">
    <property type="entry name" value="PIN domain-like"/>
    <property type="match status" value="1"/>
</dbReference>
<reference evidence="2 3" key="1">
    <citation type="submission" date="2020-01" db="EMBL/GenBank/DDBJ databases">
        <title>Rhizobium genotypes associated with high levels of biological nitrogen fixation by grain legumes in a temperate-maritime cropping system.</title>
        <authorList>
            <person name="Maluk M."/>
            <person name="Francesc Ferrando Molina F."/>
            <person name="Lopez Del Egido L."/>
            <person name="Lafos M."/>
            <person name="Langarica-Fuentes A."/>
            <person name="Gebre Yohannes G."/>
            <person name="Young M.W."/>
            <person name="Martin P."/>
            <person name="Gantlett R."/>
            <person name="Kenicer G."/>
            <person name="Hawes C."/>
            <person name="Begg G.S."/>
            <person name="Quilliam R.S."/>
            <person name="Squire G.R."/>
            <person name="Poole P.S."/>
            <person name="Young P.W."/>
            <person name="Iannetta P.M."/>
            <person name="James E.K."/>
        </authorList>
    </citation>
    <scope>NUCLEOTIDE SEQUENCE [LARGE SCALE GENOMIC DNA]</scope>
    <source>
        <strain evidence="2 3">JHI944</strain>
    </source>
</reference>
<dbReference type="Proteomes" id="UP000471409">
    <property type="component" value="Unassembled WGS sequence"/>
</dbReference>
<proteinExistence type="predicted"/>
<name>A0A6P0DPW2_RHILE</name>
<dbReference type="InterPro" id="IPR002716">
    <property type="entry name" value="PIN_dom"/>
</dbReference>
<gene>
    <name evidence="2" type="ORF">GUK36_29860</name>
</gene>
<feature type="domain" description="PIN" evidence="1">
    <location>
        <begin position="1"/>
        <end position="135"/>
    </location>
</feature>
<comment type="caution">
    <text evidence="2">The sequence shown here is derived from an EMBL/GenBank/DDBJ whole genome shotgun (WGS) entry which is preliminary data.</text>
</comment>
<organism evidence="2 3">
    <name type="scientific">Rhizobium leguminosarum</name>
    <dbReference type="NCBI Taxonomy" id="384"/>
    <lineage>
        <taxon>Bacteria</taxon>
        <taxon>Pseudomonadati</taxon>
        <taxon>Pseudomonadota</taxon>
        <taxon>Alphaproteobacteria</taxon>
        <taxon>Hyphomicrobiales</taxon>
        <taxon>Rhizobiaceae</taxon>
        <taxon>Rhizobium/Agrobacterium group</taxon>
        <taxon>Rhizobium</taxon>
    </lineage>
</organism>
<dbReference type="Pfam" id="PF01850">
    <property type="entry name" value="PIN"/>
    <property type="match status" value="1"/>
</dbReference>
<evidence type="ECO:0000313" key="3">
    <source>
        <dbReference type="Proteomes" id="UP000471409"/>
    </source>
</evidence>
<protein>
    <submittedName>
        <fullName evidence="2">Type II toxin-antitoxin system VapC family toxin</fullName>
    </submittedName>
</protein>
<dbReference type="Gene3D" id="3.40.50.1010">
    <property type="entry name" value="5'-nuclease"/>
    <property type="match status" value="1"/>
</dbReference>
<dbReference type="RefSeq" id="WP_164000280.1">
    <property type="nucleotide sequence ID" value="NZ_JARXWA010000024.1"/>
</dbReference>
<sequence>MLDTMIISARARRRPPEGLRDWLEAASYVADFCLCFPVMMEIKRGLRMTRDPVVAARIRAVVDELDRADFIYFGMGQIAENALADMMANPKLKQLWHAQPKSNNQRVSHDLMIAAVSIAYETPIVTTDADYELIDRYHPLPGVYDPLQNRWVVEPATPISLPRLHPSLTAF</sequence>
<dbReference type="AlphaFoldDB" id="A0A6P0DPW2"/>
<evidence type="ECO:0000259" key="1">
    <source>
        <dbReference type="Pfam" id="PF01850"/>
    </source>
</evidence>
<accession>A0A6P0DPW2</accession>
<dbReference type="InterPro" id="IPR029060">
    <property type="entry name" value="PIN-like_dom_sf"/>
</dbReference>
<dbReference type="EMBL" id="WXXP01000015">
    <property type="protein sequence ID" value="NEK53611.1"/>
    <property type="molecule type" value="Genomic_DNA"/>
</dbReference>